<dbReference type="Proteomes" id="UP001172159">
    <property type="component" value="Unassembled WGS sequence"/>
</dbReference>
<feature type="region of interest" description="Disordered" evidence="1">
    <location>
        <begin position="39"/>
        <end position="80"/>
    </location>
</feature>
<gene>
    <name evidence="2" type="ORF">B0T21DRAFT_372904</name>
</gene>
<proteinExistence type="predicted"/>
<dbReference type="AlphaFoldDB" id="A0AA40AXT7"/>
<evidence type="ECO:0000313" key="2">
    <source>
        <dbReference type="EMBL" id="KAK0723971.1"/>
    </source>
</evidence>
<name>A0AA40AXT7_9PEZI</name>
<reference evidence="2" key="1">
    <citation type="submission" date="2023-06" db="EMBL/GenBank/DDBJ databases">
        <title>Genome-scale phylogeny and comparative genomics of the fungal order Sordariales.</title>
        <authorList>
            <consortium name="Lawrence Berkeley National Laboratory"/>
            <person name="Hensen N."/>
            <person name="Bonometti L."/>
            <person name="Westerberg I."/>
            <person name="Brannstrom I.O."/>
            <person name="Guillou S."/>
            <person name="Cros-Aarteil S."/>
            <person name="Calhoun S."/>
            <person name="Haridas S."/>
            <person name="Kuo A."/>
            <person name="Mondo S."/>
            <person name="Pangilinan J."/>
            <person name="Riley R."/>
            <person name="Labutti K."/>
            <person name="Andreopoulos B."/>
            <person name="Lipzen A."/>
            <person name="Chen C."/>
            <person name="Yanf M."/>
            <person name="Daum C."/>
            <person name="Ng V."/>
            <person name="Clum A."/>
            <person name="Steindorff A."/>
            <person name="Ohm R."/>
            <person name="Martin F."/>
            <person name="Silar P."/>
            <person name="Natvig D."/>
            <person name="Lalanne C."/>
            <person name="Gautier V."/>
            <person name="Ament-Velasquez S.L."/>
            <person name="Kruys A."/>
            <person name="Hutchinson M.I."/>
            <person name="Powell A.J."/>
            <person name="Barry K."/>
            <person name="Miller A.N."/>
            <person name="Grigoriev I.V."/>
            <person name="Debuchy R."/>
            <person name="Gladieux P."/>
            <person name="Thoren M.H."/>
            <person name="Johannesson H."/>
        </authorList>
    </citation>
    <scope>NUCLEOTIDE SEQUENCE</scope>
    <source>
        <strain evidence="2">CBS 540.89</strain>
    </source>
</reference>
<evidence type="ECO:0000313" key="3">
    <source>
        <dbReference type="Proteomes" id="UP001172159"/>
    </source>
</evidence>
<keyword evidence="3" id="KW-1185">Reference proteome</keyword>
<comment type="caution">
    <text evidence="2">The sequence shown here is derived from an EMBL/GenBank/DDBJ whole genome shotgun (WGS) entry which is preliminary data.</text>
</comment>
<dbReference type="EMBL" id="JAUKTV010000011">
    <property type="protein sequence ID" value="KAK0723971.1"/>
    <property type="molecule type" value="Genomic_DNA"/>
</dbReference>
<evidence type="ECO:0000256" key="1">
    <source>
        <dbReference type="SAM" id="MobiDB-lite"/>
    </source>
</evidence>
<protein>
    <submittedName>
        <fullName evidence="2">Uncharacterized protein</fullName>
    </submittedName>
</protein>
<organism evidence="2 3">
    <name type="scientific">Apiosordaria backusii</name>
    <dbReference type="NCBI Taxonomy" id="314023"/>
    <lineage>
        <taxon>Eukaryota</taxon>
        <taxon>Fungi</taxon>
        <taxon>Dikarya</taxon>
        <taxon>Ascomycota</taxon>
        <taxon>Pezizomycotina</taxon>
        <taxon>Sordariomycetes</taxon>
        <taxon>Sordariomycetidae</taxon>
        <taxon>Sordariales</taxon>
        <taxon>Lasiosphaeriaceae</taxon>
        <taxon>Apiosordaria</taxon>
    </lineage>
</organism>
<accession>A0AA40AXT7</accession>
<sequence>MRKESFAASRCSPSSALFVTSLGWLPTYLTTCPTPTTNRLNLTPRLPSHPADDSSHSQAQLTGPDPDRQAASSGYGGFAL</sequence>